<evidence type="ECO:0000313" key="12">
    <source>
        <dbReference type="Proteomes" id="UP000261620"/>
    </source>
</evidence>
<evidence type="ECO:0000313" key="11">
    <source>
        <dbReference type="Ensembl" id="ENSMMOP00000022677.1"/>
    </source>
</evidence>
<keyword evidence="4" id="KW-0372">Hormone</keyword>
<dbReference type="InterPro" id="IPR001693">
    <property type="entry name" value="Calcitonin_peptide-like"/>
</dbReference>
<dbReference type="GO" id="GO:0005615">
    <property type="term" value="C:extracellular space"/>
    <property type="evidence" value="ECO:0007669"/>
    <property type="project" value="TreeGrafter"/>
</dbReference>
<evidence type="ECO:0000256" key="7">
    <source>
        <dbReference type="ARBA" id="ARBA00023157"/>
    </source>
</evidence>
<sequence length="130" mass="14603">MMMPKLWPLLLTYALIFCQMYISQAVPSRTSKESTSDGVALNDDVERLLRAMKELLQITSDEQDHQTAEGDSLDRPVSKRCTGLSTCVLGKLSKDIHKLQTYPRTDVGAGTPGKKQSLFEKYTNYGSSYY</sequence>
<evidence type="ECO:0000256" key="4">
    <source>
        <dbReference type="ARBA" id="ARBA00022702"/>
    </source>
</evidence>
<dbReference type="InterPro" id="IPR021116">
    <property type="entry name" value="Calcitonin/adrenomedullin"/>
</dbReference>
<keyword evidence="6" id="KW-0027">Amidation</keyword>
<dbReference type="SMART" id="SM00113">
    <property type="entry name" value="CALCITONIN"/>
    <property type="match status" value="1"/>
</dbReference>
<evidence type="ECO:0000256" key="9">
    <source>
        <dbReference type="SAM" id="SignalP"/>
    </source>
</evidence>
<evidence type="ECO:0000256" key="6">
    <source>
        <dbReference type="ARBA" id="ARBA00022815"/>
    </source>
</evidence>
<dbReference type="InterPro" id="IPR021118">
    <property type="entry name" value="Calcitonin"/>
</dbReference>
<feature type="domain" description="Calcitonin peptide-like" evidence="10">
    <location>
        <begin position="79"/>
        <end position="116"/>
    </location>
</feature>
<dbReference type="InterPro" id="IPR021117">
    <property type="entry name" value="Calcitonin-like"/>
</dbReference>
<reference evidence="11" key="2">
    <citation type="submission" date="2025-09" db="UniProtKB">
        <authorList>
            <consortium name="Ensembl"/>
        </authorList>
    </citation>
    <scope>IDENTIFICATION</scope>
</reference>
<comment type="similarity">
    <text evidence="2">Belongs to the calcitonin family.</text>
</comment>
<name>A0A3Q4BPE6_MOLML</name>
<dbReference type="STRING" id="94237.ENSMMOP00000022677"/>
<evidence type="ECO:0000256" key="3">
    <source>
        <dbReference type="ARBA" id="ARBA00022525"/>
    </source>
</evidence>
<keyword evidence="5 9" id="KW-0732">Signal</keyword>
<dbReference type="GO" id="GO:0005179">
    <property type="term" value="F:hormone activity"/>
    <property type="evidence" value="ECO:0007669"/>
    <property type="project" value="UniProtKB-KW"/>
</dbReference>
<evidence type="ECO:0000256" key="2">
    <source>
        <dbReference type="ARBA" id="ARBA00009222"/>
    </source>
</evidence>
<organism evidence="11 12">
    <name type="scientific">Mola mola</name>
    <name type="common">Ocean sunfish</name>
    <name type="synonym">Tetraodon mola</name>
    <dbReference type="NCBI Taxonomy" id="94237"/>
    <lineage>
        <taxon>Eukaryota</taxon>
        <taxon>Metazoa</taxon>
        <taxon>Chordata</taxon>
        <taxon>Craniata</taxon>
        <taxon>Vertebrata</taxon>
        <taxon>Euteleostomi</taxon>
        <taxon>Actinopterygii</taxon>
        <taxon>Neopterygii</taxon>
        <taxon>Teleostei</taxon>
        <taxon>Neoteleostei</taxon>
        <taxon>Acanthomorphata</taxon>
        <taxon>Eupercaria</taxon>
        <taxon>Tetraodontiformes</taxon>
        <taxon>Molidae</taxon>
        <taxon>Mola</taxon>
    </lineage>
</organism>
<keyword evidence="7 8" id="KW-1015">Disulfide bond</keyword>
<dbReference type="Ensembl" id="ENSMMOT00000023049.1">
    <property type="protein sequence ID" value="ENSMMOP00000022677.1"/>
    <property type="gene ID" value="ENSMMOG00000017211.1"/>
</dbReference>
<dbReference type="AlphaFoldDB" id="A0A3Q4BPE6"/>
<reference evidence="11" key="1">
    <citation type="submission" date="2025-08" db="UniProtKB">
        <authorList>
            <consortium name="Ensembl"/>
        </authorList>
    </citation>
    <scope>IDENTIFICATION</scope>
</reference>
<feature type="signal peptide" evidence="9">
    <location>
        <begin position="1"/>
        <end position="25"/>
    </location>
</feature>
<dbReference type="Pfam" id="PF00214">
    <property type="entry name" value="Calc_CGRP_IAPP"/>
    <property type="match status" value="1"/>
</dbReference>
<dbReference type="GO" id="GO:0031716">
    <property type="term" value="F:calcitonin receptor binding"/>
    <property type="evidence" value="ECO:0007669"/>
    <property type="project" value="TreeGrafter"/>
</dbReference>
<evidence type="ECO:0000259" key="10">
    <source>
        <dbReference type="SMART" id="SM00113"/>
    </source>
</evidence>
<evidence type="ECO:0000256" key="8">
    <source>
        <dbReference type="PIRSR" id="PIRSR621116-50"/>
    </source>
</evidence>
<feature type="disulfide bond" evidence="8">
    <location>
        <begin position="81"/>
        <end position="87"/>
    </location>
</feature>
<proteinExistence type="inferred from homology"/>
<accession>A0A3Q4BPE6</accession>
<keyword evidence="3" id="KW-0964">Secreted</keyword>
<protein>
    <recommendedName>
        <fullName evidence="10">Calcitonin peptide-like domain-containing protein</fullName>
    </recommendedName>
</protein>
<dbReference type="PRINTS" id="PR00270">
    <property type="entry name" value="CALCITONINA"/>
</dbReference>
<dbReference type="PANTHER" id="PTHR10505">
    <property type="entry name" value="CALCITONIN-RELATED"/>
    <property type="match status" value="1"/>
</dbReference>
<feature type="chain" id="PRO_5018747307" description="Calcitonin peptide-like domain-containing protein" evidence="9">
    <location>
        <begin position="26"/>
        <end position="130"/>
    </location>
</feature>
<keyword evidence="12" id="KW-1185">Reference proteome</keyword>
<dbReference type="Proteomes" id="UP000261620">
    <property type="component" value="Unplaced"/>
</dbReference>
<comment type="subcellular location">
    <subcellularLocation>
        <location evidence="1">Secreted</location>
    </subcellularLocation>
</comment>
<evidence type="ECO:0000256" key="1">
    <source>
        <dbReference type="ARBA" id="ARBA00004613"/>
    </source>
</evidence>
<evidence type="ECO:0000256" key="5">
    <source>
        <dbReference type="ARBA" id="ARBA00022729"/>
    </source>
</evidence>
<dbReference type="PANTHER" id="PTHR10505:SF16">
    <property type="entry name" value="CALCITONIN"/>
    <property type="match status" value="1"/>
</dbReference>